<protein>
    <recommendedName>
        <fullName evidence="8">Protein kinase domain-containing protein</fullName>
    </recommendedName>
</protein>
<keyword evidence="4" id="KW-0418">Kinase</keyword>
<dbReference type="HOGENOM" id="CLU_101415_0_0_1"/>
<evidence type="ECO:0000256" key="6">
    <source>
        <dbReference type="PROSITE-ProRule" id="PRU10141"/>
    </source>
</evidence>
<keyword evidence="2" id="KW-0808">Transferase</keyword>
<dbReference type="PANTHER" id="PTHR24347">
    <property type="entry name" value="SERINE/THREONINE-PROTEIN KINASE"/>
    <property type="match status" value="1"/>
</dbReference>
<dbReference type="InterPro" id="IPR000719">
    <property type="entry name" value="Prot_kinase_dom"/>
</dbReference>
<comment type="similarity">
    <text evidence="7">Belongs to the protein kinase superfamily.</text>
</comment>
<evidence type="ECO:0000259" key="8">
    <source>
        <dbReference type="PROSITE" id="PS50011"/>
    </source>
</evidence>
<dbReference type="InterPro" id="IPR008271">
    <property type="entry name" value="Ser/Thr_kinase_AS"/>
</dbReference>
<dbReference type="PIRSF" id="PIRSF000654">
    <property type="entry name" value="Integrin-linked_kinase"/>
    <property type="match status" value="1"/>
</dbReference>
<evidence type="ECO:0000256" key="4">
    <source>
        <dbReference type="ARBA" id="ARBA00022777"/>
    </source>
</evidence>
<evidence type="ECO:0000256" key="7">
    <source>
        <dbReference type="RuleBase" id="RU000304"/>
    </source>
</evidence>
<reference evidence="9 10" key="1">
    <citation type="journal article" date="2013" name="Nature">
        <title>Insights into bilaterian evolution from three spiralian genomes.</title>
        <authorList>
            <person name="Simakov O."/>
            <person name="Marletaz F."/>
            <person name="Cho S.J."/>
            <person name="Edsinger-Gonzales E."/>
            <person name="Havlak P."/>
            <person name="Hellsten U."/>
            <person name="Kuo D.H."/>
            <person name="Larsson T."/>
            <person name="Lv J."/>
            <person name="Arendt D."/>
            <person name="Savage R."/>
            <person name="Osoegawa K."/>
            <person name="de Jong P."/>
            <person name="Grimwood J."/>
            <person name="Chapman J.A."/>
            <person name="Shapiro H."/>
            <person name="Aerts A."/>
            <person name="Otillar R.P."/>
            <person name="Terry A.Y."/>
            <person name="Boore J.L."/>
            <person name="Grigoriev I.V."/>
            <person name="Lindberg D.R."/>
            <person name="Seaver E.C."/>
            <person name="Weisblat D.A."/>
            <person name="Putnam N.H."/>
            <person name="Rokhsar D.S."/>
        </authorList>
    </citation>
    <scope>NUCLEOTIDE SEQUENCE [LARGE SCALE GENOMIC DNA]</scope>
</reference>
<dbReference type="SUPFAM" id="SSF56112">
    <property type="entry name" value="Protein kinase-like (PK-like)"/>
    <property type="match status" value="1"/>
</dbReference>
<dbReference type="PROSITE" id="PS00107">
    <property type="entry name" value="PROTEIN_KINASE_ATP"/>
    <property type="match status" value="1"/>
</dbReference>
<dbReference type="FunFam" id="1.10.510.10:FF:000571">
    <property type="entry name" value="Maternal embryonic leucine zipper kinase"/>
    <property type="match status" value="1"/>
</dbReference>
<dbReference type="FunFam" id="3.30.200.20:FF:000315">
    <property type="entry name" value="Calcium-dependent protein kinase 3"/>
    <property type="match status" value="1"/>
</dbReference>
<feature type="domain" description="Protein kinase" evidence="8">
    <location>
        <begin position="30"/>
        <end position="228"/>
    </location>
</feature>
<evidence type="ECO:0000313" key="9">
    <source>
        <dbReference type="EMBL" id="ESO87284.1"/>
    </source>
</evidence>
<dbReference type="PROSITE" id="PS00108">
    <property type="entry name" value="PROTEIN_KINASE_ST"/>
    <property type="match status" value="1"/>
</dbReference>
<dbReference type="OrthoDB" id="541276at2759"/>
<dbReference type="InterPro" id="IPR011009">
    <property type="entry name" value="Kinase-like_dom_sf"/>
</dbReference>
<gene>
    <name evidence="9" type="ORF">LOTGIDRAFT_177503</name>
</gene>
<proteinExistence type="inferred from homology"/>
<evidence type="ECO:0000256" key="3">
    <source>
        <dbReference type="ARBA" id="ARBA00022741"/>
    </source>
</evidence>
<feature type="binding site" evidence="6">
    <location>
        <position position="59"/>
    </location>
    <ligand>
        <name>ATP</name>
        <dbReference type="ChEBI" id="CHEBI:30616"/>
    </ligand>
</feature>
<dbReference type="EMBL" id="KB202953">
    <property type="protein sequence ID" value="ESO87284.1"/>
    <property type="molecule type" value="Genomic_DNA"/>
</dbReference>
<dbReference type="AlphaFoldDB" id="V4BEH9"/>
<dbReference type="PROSITE" id="PS50011">
    <property type="entry name" value="PROTEIN_KINASE_DOM"/>
    <property type="match status" value="1"/>
</dbReference>
<evidence type="ECO:0000256" key="1">
    <source>
        <dbReference type="ARBA" id="ARBA00022527"/>
    </source>
</evidence>
<keyword evidence="3 6" id="KW-0547">Nucleotide-binding</keyword>
<dbReference type="CTD" id="20244213"/>
<dbReference type="GO" id="GO:0005524">
    <property type="term" value="F:ATP binding"/>
    <property type="evidence" value="ECO:0007669"/>
    <property type="project" value="UniProtKB-UniRule"/>
</dbReference>
<dbReference type="SMART" id="SM00220">
    <property type="entry name" value="S_TKc"/>
    <property type="match status" value="1"/>
</dbReference>
<dbReference type="OMA" id="KQPIWQT"/>
<keyword evidence="5 6" id="KW-0067">ATP-binding</keyword>
<organism evidence="9 10">
    <name type="scientific">Lottia gigantea</name>
    <name type="common">Giant owl limpet</name>
    <dbReference type="NCBI Taxonomy" id="225164"/>
    <lineage>
        <taxon>Eukaryota</taxon>
        <taxon>Metazoa</taxon>
        <taxon>Spiralia</taxon>
        <taxon>Lophotrochozoa</taxon>
        <taxon>Mollusca</taxon>
        <taxon>Gastropoda</taxon>
        <taxon>Patellogastropoda</taxon>
        <taxon>Lottioidea</taxon>
        <taxon>Lottiidae</taxon>
        <taxon>Lottia</taxon>
    </lineage>
</organism>
<evidence type="ECO:0000256" key="5">
    <source>
        <dbReference type="ARBA" id="ARBA00022840"/>
    </source>
</evidence>
<dbReference type="GO" id="GO:0004674">
    <property type="term" value="F:protein serine/threonine kinase activity"/>
    <property type="evidence" value="ECO:0007669"/>
    <property type="project" value="UniProtKB-KW"/>
</dbReference>
<accession>V4BEH9</accession>
<keyword evidence="1 7" id="KW-0723">Serine/threonine-protein kinase</keyword>
<dbReference type="InterPro" id="IPR017441">
    <property type="entry name" value="Protein_kinase_ATP_BS"/>
</dbReference>
<dbReference type="Proteomes" id="UP000030746">
    <property type="component" value="Unassembled WGS sequence"/>
</dbReference>
<keyword evidence="10" id="KW-1185">Reference proteome</keyword>
<name>V4BEH9_LOTGI</name>
<dbReference type="GeneID" id="20244213"/>
<dbReference type="KEGG" id="lgi:LOTGIDRAFT_177503"/>
<evidence type="ECO:0000256" key="2">
    <source>
        <dbReference type="ARBA" id="ARBA00022679"/>
    </source>
</evidence>
<evidence type="ECO:0000313" key="10">
    <source>
        <dbReference type="Proteomes" id="UP000030746"/>
    </source>
</evidence>
<sequence length="228" mass="25712">MTSSVPRKGSAERSIPHTRIENDEALQESYVIGRKLGQGSFGKVYFATSKKTGKNWAIKSVNKEKAGSTGLKLLEQEVCILKRVKHPNIIALNEVIESNKRMYLVTAVCENGELNEVLEKRQFTESECKIIMTKLASAISYLHKHDIVHRDLKLENILLSENPEDPNDHLHIQVTDFGLSVVKDGVGHDNMMQDVCGTPIYMSPEIIDNKTYSQMCDVWAMGVIMYML</sequence>
<dbReference type="Gene3D" id="1.10.510.10">
    <property type="entry name" value="Transferase(Phosphotransferase) domain 1"/>
    <property type="match status" value="1"/>
</dbReference>
<dbReference type="RefSeq" id="XP_009062229.1">
    <property type="nucleotide sequence ID" value="XM_009063981.1"/>
</dbReference>
<dbReference type="Pfam" id="PF00069">
    <property type="entry name" value="Pkinase"/>
    <property type="match status" value="1"/>
</dbReference>